<feature type="domain" description="KaiC" evidence="1">
    <location>
        <begin position="206"/>
        <end position="481"/>
    </location>
</feature>
<evidence type="ECO:0000259" key="1">
    <source>
        <dbReference type="PROSITE" id="PS51146"/>
    </source>
</evidence>
<dbReference type="Pfam" id="PF06745">
    <property type="entry name" value="ATPase"/>
    <property type="match status" value="2"/>
</dbReference>
<gene>
    <name evidence="2" type="ORF">SAMN02799615_01267</name>
</gene>
<dbReference type="SUPFAM" id="SSF52540">
    <property type="entry name" value="P-loop containing nucleoside triphosphate hydrolases"/>
    <property type="match status" value="2"/>
</dbReference>
<dbReference type="InterPro" id="IPR027417">
    <property type="entry name" value="P-loop_NTPase"/>
</dbReference>
<sequence>MQFLLEGVRAGDRCLYVTLSETAEELREVAASHGWDLAGVDLIELSSVEEVLGEGRSQSVFHSWEMELGETIRLIKQEVERLEPKRVVFDSLSELRLLAQDPLRYRRQVLALKQFFSPRSTTVLFIDDLTSEGRDRDTHLHSISHGVISLERFALDFGAARRRLQVQKLRGQVFLAGYHDLNIRTGGVEVYPRLVAADHHIEFGNEPTLSGVPHLDALMGGGFLRGTSTLLTGPAGTGKTTLAMQYVGAACARGERCHVYEFDERIGTLLSRAHAMGVDLARFIDDGLLQITQIDPAEMSPGEFAWRVFHAVQQERCRMVVIDSLNGYLSAMPQEKHLLLQMHELLAFLNQSGVTTFLINPLFGLIRIAGHRKAQCFLHCGYGDSVPLLRGAWSHQEGDLRHQESQRQTRGYDPRALYRQPGTAGGRAADGVPRRAYGNARIRGQRRSLTGKPGCMTGRRAVAWCRSWRHGSAIAKAWSKY</sequence>
<dbReference type="InterPro" id="IPR010624">
    <property type="entry name" value="KaiC_dom"/>
</dbReference>
<reference evidence="3" key="1">
    <citation type="submission" date="2016-10" db="EMBL/GenBank/DDBJ databases">
        <authorList>
            <person name="Varghese N."/>
            <person name="Submissions S."/>
        </authorList>
    </citation>
    <scope>NUCLEOTIDE SEQUENCE [LARGE SCALE GENOMIC DNA]</scope>
    <source>
        <strain evidence="3">UNC178MFTsu3.1</strain>
    </source>
</reference>
<dbReference type="Gene3D" id="3.40.50.300">
    <property type="entry name" value="P-loop containing nucleotide triphosphate hydrolases"/>
    <property type="match status" value="2"/>
</dbReference>
<evidence type="ECO:0000313" key="2">
    <source>
        <dbReference type="EMBL" id="SFE59783.1"/>
    </source>
</evidence>
<dbReference type="PANTHER" id="PTHR42926:SF1">
    <property type="entry name" value="CIRCADIAN CLOCK OSCILLATOR PROTEIN KAIC 1"/>
    <property type="match status" value="1"/>
</dbReference>
<proteinExistence type="predicted"/>
<name>A0A1I2BWI3_9GAMM</name>
<dbReference type="Proteomes" id="UP000199477">
    <property type="component" value="Unassembled WGS sequence"/>
</dbReference>
<evidence type="ECO:0000313" key="3">
    <source>
        <dbReference type="Proteomes" id="UP000199477"/>
    </source>
</evidence>
<accession>A0A1I2BWI3</accession>
<dbReference type="PANTHER" id="PTHR42926">
    <property type="match status" value="1"/>
</dbReference>
<dbReference type="STRING" id="500610.SAMN02799615_01267"/>
<dbReference type="AlphaFoldDB" id="A0A1I2BWI3"/>
<dbReference type="PROSITE" id="PS51146">
    <property type="entry name" value="KAIC"/>
    <property type="match status" value="1"/>
</dbReference>
<keyword evidence="3" id="KW-1185">Reference proteome</keyword>
<dbReference type="InterPro" id="IPR014774">
    <property type="entry name" value="KaiC-like_dom"/>
</dbReference>
<protein>
    <submittedName>
        <fullName evidence="2">Circadian clock protein KaiC</fullName>
    </submittedName>
</protein>
<dbReference type="InterPro" id="IPR051347">
    <property type="entry name" value="Circadian_clock_KaiC-rel"/>
</dbReference>
<organism evidence="2 3">
    <name type="scientific">Dyella marensis</name>
    <dbReference type="NCBI Taxonomy" id="500610"/>
    <lineage>
        <taxon>Bacteria</taxon>
        <taxon>Pseudomonadati</taxon>
        <taxon>Pseudomonadota</taxon>
        <taxon>Gammaproteobacteria</taxon>
        <taxon>Lysobacterales</taxon>
        <taxon>Rhodanobacteraceae</taxon>
        <taxon>Dyella</taxon>
    </lineage>
</organism>
<dbReference type="GO" id="GO:0005524">
    <property type="term" value="F:ATP binding"/>
    <property type="evidence" value="ECO:0007669"/>
    <property type="project" value="InterPro"/>
</dbReference>
<dbReference type="EMBL" id="FONH01000003">
    <property type="protein sequence ID" value="SFE59783.1"/>
    <property type="molecule type" value="Genomic_DNA"/>
</dbReference>